<proteinExistence type="predicted"/>
<dbReference type="AlphaFoldDB" id="A0A8S4S9N5"/>
<organism evidence="2 3">
    <name type="scientific">Pararge aegeria aegeria</name>
    <dbReference type="NCBI Taxonomy" id="348720"/>
    <lineage>
        <taxon>Eukaryota</taxon>
        <taxon>Metazoa</taxon>
        <taxon>Ecdysozoa</taxon>
        <taxon>Arthropoda</taxon>
        <taxon>Hexapoda</taxon>
        <taxon>Insecta</taxon>
        <taxon>Pterygota</taxon>
        <taxon>Neoptera</taxon>
        <taxon>Endopterygota</taxon>
        <taxon>Lepidoptera</taxon>
        <taxon>Glossata</taxon>
        <taxon>Ditrysia</taxon>
        <taxon>Papilionoidea</taxon>
        <taxon>Nymphalidae</taxon>
        <taxon>Satyrinae</taxon>
        <taxon>Satyrini</taxon>
        <taxon>Parargina</taxon>
        <taxon>Pararge</taxon>
    </lineage>
</organism>
<evidence type="ECO:0000313" key="3">
    <source>
        <dbReference type="Proteomes" id="UP000838756"/>
    </source>
</evidence>
<dbReference type="EMBL" id="CAKXAJ010026185">
    <property type="protein sequence ID" value="CAH2261210.1"/>
    <property type="molecule type" value="Genomic_DNA"/>
</dbReference>
<reference evidence="2" key="1">
    <citation type="submission" date="2022-03" db="EMBL/GenBank/DDBJ databases">
        <authorList>
            <person name="Lindestad O."/>
        </authorList>
    </citation>
    <scope>NUCLEOTIDE SEQUENCE</scope>
</reference>
<accession>A0A8S4S9N5</accession>
<gene>
    <name evidence="2" type="primary">jg17210</name>
    <name evidence="2" type="ORF">PAEG_LOCUS23880</name>
</gene>
<dbReference type="Proteomes" id="UP000838756">
    <property type="component" value="Unassembled WGS sequence"/>
</dbReference>
<protein>
    <submittedName>
        <fullName evidence="2">Jg17210 protein</fullName>
    </submittedName>
</protein>
<name>A0A8S4S9N5_9NEOP</name>
<comment type="caution">
    <text evidence="2">The sequence shown here is derived from an EMBL/GenBank/DDBJ whole genome shotgun (WGS) entry which is preliminary data.</text>
</comment>
<evidence type="ECO:0000256" key="1">
    <source>
        <dbReference type="SAM" id="MobiDB-lite"/>
    </source>
</evidence>
<dbReference type="OrthoDB" id="5419617at2759"/>
<sequence length="106" mass="12074">MVYDRKTDRRTDSEFLEIRARKAPIHVKLRCNGVAEQRTAHLGCSGSRHEALDNLSGLLSFCSELGWLECSGGEPHERQPANQARREAHEQKKNTRNPRGVLMICF</sequence>
<evidence type="ECO:0000313" key="2">
    <source>
        <dbReference type="EMBL" id="CAH2261210.1"/>
    </source>
</evidence>
<feature type="compositionally biased region" description="Basic and acidic residues" evidence="1">
    <location>
        <begin position="74"/>
        <end position="93"/>
    </location>
</feature>
<feature type="region of interest" description="Disordered" evidence="1">
    <location>
        <begin position="73"/>
        <end position="99"/>
    </location>
</feature>
<keyword evidence="3" id="KW-1185">Reference proteome</keyword>